<evidence type="ECO:0000313" key="3">
    <source>
        <dbReference type="Proteomes" id="UP000291151"/>
    </source>
</evidence>
<dbReference type="KEGG" id="uth:DKZ56_06145"/>
<reference evidence="2 3" key="1">
    <citation type="submission" date="2019-02" db="EMBL/GenBank/DDBJ databases">
        <title>Ureibacillus thermophilus.</title>
        <authorList>
            <person name="Sunny J.S."/>
            <person name="Natarajan A."/>
            <person name="Saleena L.M."/>
        </authorList>
    </citation>
    <scope>NUCLEOTIDE SEQUENCE [LARGE SCALE GENOMIC DNA]</scope>
    <source>
        <strain evidence="2 3">LM102</strain>
    </source>
</reference>
<dbReference type="RefSeq" id="WP_208651859.1">
    <property type="nucleotide sequence ID" value="NZ_CP036528.1"/>
</dbReference>
<keyword evidence="3" id="KW-1185">Reference proteome</keyword>
<proteinExistence type="predicted"/>
<keyword evidence="1" id="KW-0472">Membrane</keyword>
<organism evidence="2 3">
    <name type="scientific">Ureibacillus thermophilus</name>
    <dbReference type="NCBI Taxonomy" id="367743"/>
    <lineage>
        <taxon>Bacteria</taxon>
        <taxon>Bacillati</taxon>
        <taxon>Bacillota</taxon>
        <taxon>Bacilli</taxon>
        <taxon>Bacillales</taxon>
        <taxon>Caryophanaceae</taxon>
        <taxon>Ureibacillus</taxon>
    </lineage>
</organism>
<dbReference type="AlphaFoldDB" id="A0A4P6UTL4"/>
<protein>
    <submittedName>
        <fullName evidence="2">Uncharacterized protein</fullName>
    </submittedName>
</protein>
<gene>
    <name evidence="2" type="ORF">DKZ56_06145</name>
</gene>
<dbReference type="Proteomes" id="UP000291151">
    <property type="component" value="Chromosome"/>
</dbReference>
<dbReference type="EMBL" id="CP036528">
    <property type="protein sequence ID" value="QBK25471.1"/>
    <property type="molecule type" value="Genomic_DNA"/>
</dbReference>
<evidence type="ECO:0000256" key="1">
    <source>
        <dbReference type="SAM" id="Phobius"/>
    </source>
</evidence>
<keyword evidence="1" id="KW-1133">Transmembrane helix</keyword>
<keyword evidence="1" id="KW-0812">Transmembrane</keyword>
<evidence type="ECO:0000313" key="2">
    <source>
        <dbReference type="EMBL" id="QBK25471.1"/>
    </source>
</evidence>
<feature type="transmembrane region" description="Helical" evidence="1">
    <location>
        <begin position="7"/>
        <end position="26"/>
    </location>
</feature>
<name>A0A4P6UTL4_9BACL</name>
<accession>A0A4P6UTL4</accession>
<sequence length="260" mass="30265">MRNKKIILGVVAVILVVLANIIYLAVNLFPDEFLSEGEAIKKLNQAESAIEVKTIQDVVFLDKQHVFMPFISADNEYGFSLWEWKNGKWRLSEKTVNSSINIVKLDESDPSTYYFVWNFPEDEQIKKINIYLIRNRSYRGSDEDFYYEPRLQMGASFNREKSYGVVPLSGGMLKVYKEMSGISKENGDMFSNVFSTNNELYFSWNMIDQKGEVAWIEQRNSSYGGDAKVMSESIFFEDQKDIEFLEWEEDAGKWQNTNKK</sequence>